<organism evidence="6 7">
    <name type="scientific">Marinifilum breve</name>
    <dbReference type="NCBI Taxonomy" id="2184082"/>
    <lineage>
        <taxon>Bacteria</taxon>
        <taxon>Pseudomonadati</taxon>
        <taxon>Bacteroidota</taxon>
        <taxon>Bacteroidia</taxon>
        <taxon>Marinilabiliales</taxon>
        <taxon>Marinifilaceae</taxon>
    </lineage>
</organism>
<dbReference type="OrthoDB" id="9803907at2"/>
<keyword evidence="1" id="KW-0436">Ligase</keyword>
<protein>
    <submittedName>
        <fullName evidence="6">Carbamoyl-phosphate-synthetase</fullName>
    </submittedName>
</protein>
<keyword evidence="2 4" id="KW-0547">Nucleotide-binding</keyword>
<dbReference type="Proteomes" id="UP000248079">
    <property type="component" value="Unassembled WGS sequence"/>
</dbReference>
<dbReference type="PROSITE" id="PS50975">
    <property type="entry name" value="ATP_GRASP"/>
    <property type="match status" value="1"/>
</dbReference>
<dbReference type="PANTHER" id="PTHR43585:SF2">
    <property type="entry name" value="ATP-GRASP ENZYME FSQD"/>
    <property type="match status" value="1"/>
</dbReference>
<dbReference type="GO" id="GO:0016874">
    <property type="term" value="F:ligase activity"/>
    <property type="evidence" value="ECO:0007669"/>
    <property type="project" value="UniProtKB-KW"/>
</dbReference>
<dbReference type="AlphaFoldDB" id="A0A2V3ZU43"/>
<name>A0A2V3ZU43_9BACT</name>
<evidence type="ECO:0000256" key="1">
    <source>
        <dbReference type="ARBA" id="ARBA00022598"/>
    </source>
</evidence>
<dbReference type="Pfam" id="PF13535">
    <property type="entry name" value="ATP-grasp_4"/>
    <property type="match status" value="1"/>
</dbReference>
<keyword evidence="7" id="KW-1185">Reference proteome</keyword>
<gene>
    <name evidence="6" type="ORF">DF185_16465</name>
</gene>
<evidence type="ECO:0000313" key="6">
    <source>
        <dbReference type="EMBL" id="PXX97931.1"/>
    </source>
</evidence>
<evidence type="ECO:0000256" key="4">
    <source>
        <dbReference type="PROSITE-ProRule" id="PRU00409"/>
    </source>
</evidence>
<feature type="domain" description="ATP-grasp" evidence="5">
    <location>
        <begin position="124"/>
        <end position="320"/>
    </location>
</feature>
<accession>A0A2V3ZU43</accession>
<dbReference type="PANTHER" id="PTHR43585">
    <property type="entry name" value="FUMIPYRROLE BIOSYNTHESIS PROTEIN C"/>
    <property type="match status" value="1"/>
</dbReference>
<dbReference type="Gene3D" id="3.40.50.20">
    <property type="match status" value="1"/>
</dbReference>
<evidence type="ECO:0000256" key="3">
    <source>
        <dbReference type="ARBA" id="ARBA00022840"/>
    </source>
</evidence>
<evidence type="ECO:0000259" key="5">
    <source>
        <dbReference type="PROSITE" id="PS50975"/>
    </source>
</evidence>
<comment type="caution">
    <text evidence="6">The sequence shown here is derived from an EMBL/GenBank/DDBJ whole genome shotgun (WGS) entry which is preliminary data.</text>
</comment>
<proteinExistence type="predicted"/>
<evidence type="ECO:0000313" key="7">
    <source>
        <dbReference type="Proteomes" id="UP000248079"/>
    </source>
</evidence>
<dbReference type="GO" id="GO:0005524">
    <property type="term" value="F:ATP binding"/>
    <property type="evidence" value="ECO:0007669"/>
    <property type="project" value="UniProtKB-UniRule"/>
</dbReference>
<dbReference type="Gene3D" id="3.30.470.20">
    <property type="entry name" value="ATP-grasp fold, B domain"/>
    <property type="match status" value="1"/>
</dbReference>
<keyword evidence="3 4" id="KW-0067">ATP-binding</keyword>
<sequence length="414" mass="46754">MTSISDDLISDYIMQNQKKKILILGGTSFQIPCIKYAKAKDFYVITCDYNPDNPGHKFADEFYNVSTTDLKAVLKLGRKLEIDGILAYASDPAAPTAAYVAEKMGLPGNPYKAVKTLSEKDLYKSFLRLKKFNTPSYGAYGSLKDFAGSSDQFRYPIIVKPVDSSGSKGISAVNDFWEMDKAIDYAMKFSRCKRFIVEEFIEKQYPQLDGDIFVYDGKIIAYYLGDQRNNVEVNPFVPSSINYPSLLPEHIHAKIQSELQRAIDLLKIKFGGFNIEVIVAENDEVYLIEIGARNGGNCIPDIIKCASNVDMIKMSVDACMGEEPKIHNRKDIDKFYTTYVIHSNRDGKFKSVKVHETITDYVLDIRLMVEKGGDVFKFKGSNCTVGIGLLEFPNLEIRNKMMDKIEEFIAVELE</sequence>
<dbReference type="InterPro" id="IPR013815">
    <property type="entry name" value="ATP_grasp_subdomain_1"/>
</dbReference>
<dbReference type="EMBL" id="QFLI01000008">
    <property type="protein sequence ID" value="PXX97931.1"/>
    <property type="molecule type" value="Genomic_DNA"/>
</dbReference>
<reference evidence="6 7" key="1">
    <citation type="submission" date="2018-05" db="EMBL/GenBank/DDBJ databases">
        <title>Marinifilum breve JC075T sp. nov., a marine bacterium isolated from Yongle Blue Hole in the South China Sea.</title>
        <authorList>
            <person name="Fu T."/>
        </authorList>
    </citation>
    <scope>NUCLEOTIDE SEQUENCE [LARGE SCALE GENOMIC DNA]</scope>
    <source>
        <strain evidence="6 7">JC075</strain>
    </source>
</reference>
<dbReference type="GO" id="GO:0046872">
    <property type="term" value="F:metal ion binding"/>
    <property type="evidence" value="ECO:0007669"/>
    <property type="project" value="InterPro"/>
</dbReference>
<dbReference type="InterPro" id="IPR011761">
    <property type="entry name" value="ATP-grasp"/>
</dbReference>
<dbReference type="InterPro" id="IPR052032">
    <property type="entry name" value="ATP-dep_AA_Ligase"/>
</dbReference>
<evidence type="ECO:0000256" key="2">
    <source>
        <dbReference type="ARBA" id="ARBA00022741"/>
    </source>
</evidence>
<dbReference type="Gene3D" id="3.30.1490.20">
    <property type="entry name" value="ATP-grasp fold, A domain"/>
    <property type="match status" value="1"/>
</dbReference>
<dbReference type="SUPFAM" id="SSF56059">
    <property type="entry name" value="Glutathione synthetase ATP-binding domain-like"/>
    <property type="match status" value="1"/>
</dbReference>
<dbReference type="RefSeq" id="WP_110361863.1">
    <property type="nucleotide sequence ID" value="NZ_QFLI01000008.1"/>
</dbReference>